<reference evidence="3" key="1">
    <citation type="submission" date="2016-10" db="EMBL/GenBank/DDBJ databases">
        <authorList>
            <person name="Varghese N."/>
            <person name="Submissions S."/>
        </authorList>
    </citation>
    <scope>NUCLEOTIDE SEQUENCE [LARGE SCALE GENOMIC DNA]</scope>
    <source>
        <strain evidence="3">DSM 44675</strain>
    </source>
</reference>
<dbReference type="AlphaFoldDB" id="A0A1H7LRV1"/>
<evidence type="ECO:0000256" key="1">
    <source>
        <dbReference type="SAM" id="MobiDB-lite"/>
    </source>
</evidence>
<keyword evidence="3" id="KW-1185">Reference proteome</keyword>
<organism evidence="2 3">
    <name type="scientific">Rhodococcus maanshanensis</name>
    <dbReference type="NCBI Taxonomy" id="183556"/>
    <lineage>
        <taxon>Bacteria</taxon>
        <taxon>Bacillati</taxon>
        <taxon>Actinomycetota</taxon>
        <taxon>Actinomycetes</taxon>
        <taxon>Mycobacteriales</taxon>
        <taxon>Nocardiaceae</taxon>
        <taxon>Rhodococcus</taxon>
    </lineage>
</organism>
<gene>
    <name evidence="2" type="ORF">SAMN05444583_105122</name>
</gene>
<dbReference type="Proteomes" id="UP000198677">
    <property type="component" value="Unassembled WGS sequence"/>
</dbReference>
<accession>A0A1H7LRV1</accession>
<dbReference type="RefSeq" id="WP_143069412.1">
    <property type="nucleotide sequence ID" value="NZ_FOAW01000005.1"/>
</dbReference>
<sequence>MGLVIGAVTGAAIGAAADGLRNAGVAVARTGRSIHDHVPDLHAAEIAGKAQETAQRVAQSPMGEATKHAGRAIAVTAREGERRAEKFAQDHLAHSHEPGTERDH</sequence>
<protein>
    <submittedName>
        <fullName evidence="2">Uncharacterized protein</fullName>
    </submittedName>
</protein>
<evidence type="ECO:0000313" key="3">
    <source>
        <dbReference type="Proteomes" id="UP000198677"/>
    </source>
</evidence>
<dbReference type="EMBL" id="FOAW01000005">
    <property type="protein sequence ID" value="SEL01185.1"/>
    <property type="molecule type" value="Genomic_DNA"/>
</dbReference>
<feature type="region of interest" description="Disordered" evidence="1">
    <location>
        <begin position="78"/>
        <end position="104"/>
    </location>
</feature>
<evidence type="ECO:0000313" key="2">
    <source>
        <dbReference type="EMBL" id="SEL01185.1"/>
    </source>
</evidence>
<proteinExistence type="predicted"/>
<name>A0A1H7LRV1_9NOCA</name>